<protein>
    <submittedName>
        <fullName evidence="2">Uncharacterized protein</fullName>
    </submittedName>
</protein>
<dbReference type="RefSeq" id="WP_205495582.1">
    <property type="nucleotide sequence ID" value="NZ_JAFHAP010000009.1"/>
</dbReference>
<evidence type="ECO:0000313" key="3">
    <source>
        <dbReference type="Proteomes" id="UP001177120"/>
    </source>
</evidence>
<keyword evidence="1" id="KW-0472">Membrane</keyword>
<keyword evidence="3" id="KW-1185">Reference proteome</keyword>
<reference evidence="2" key="1">
    <citation type="journal article" date="2024" name="Int. J. Syst. Evol. Microbiol.">
        <title>Polycladomyces zharkentensis sp. nov., a novel thermophilic cellulose- and starch-degrading member of the Bacillota from a geothermal aquifer in Kazakhstan.</title>
        <authorList>
            <person name="Mashzhan A."/>
            <person name="Kistaubayeva A."/>
            <person name="Javier-Lopez R."/>
            <person name="Bissenova U."/>
            <person name="Bissenbay A."/>
            <person name="Birkeland N.K."/>
        </authorList>
    </citation>
    <scope>NUCLEOTIDE SEQUENCE</scope>
    <source>
        <strain evidence="2">ZKZ2T</strain>
    </source>
</reference>
<sequence length="158" mass="17267">MSTAWAHGDENHGAQHPAQERVVPLEKAVPDQHPAQVVLDAGEWPDGTSVRVKMFAPASGVLSTDFPRVEGTPLLDSTMAVNAGKVRFTYLFPIRGTYHIMLERTDGGKSVPKPVTLTIPENPQEVRNLFLLLAGLFGLGGLSGYILTRWRVRSHAET</sequence>
<keyword evidence="1" id="KW-1133">Transmembrane helix</keyword>
<comment type="caution">
    <text evidence="2">The sequence shown here is derived from an EMBL/GenBank/DDBJ whole genome shotgun (WGS) entry which is preliminary data.</text>
</comment>
<organism evidence="2 3">
    <name type="scientific">Polycladomyces zharkentensis</name>
    <dbReference type="NCBI Taxonomy" id="2807616"/>
    <lineage>
        <taxon>Bacteria</taxon>
        <taxon>Bacillati</taxon>
        <taxon>Bacillota</taxon>
        <taxon>Bacilli</taxon>
        <taxon>Bacillales</taxon>
        <taxon>Thermoactinomycetaceae</taxon>
        <taxon>Polycladomyces</taxon>
    </lineage>
</organism>
<accession>A0ABS2WKG3</accession>
<proteinExistence type="predicted"/>
<keyword evidence="1" id="KW-0812">Transmembrane</keyword>
<evidence type="ECO:0000313" key="2">
    <source>
        <dbReference type="EMBL" id="MBN2910021.1"/>
    </source>
</evidence>
<dbReference type="EMBL" id="JAFHAP010000009">
    <property type="protein sequence ID" value="MBN2910021.1"/>
    <property type="molecule type" value="Genomic_DNA"/>
</dbReference>
<name>A0ABS2WKG3_9BACL</name>
<feature type="transmembrane region" description="Helical" evidence="1">
    <location>
        <begin position="129"/>
        <end position="148"/>
    </location>
</feature>
<dbReference type="Proteomes" id="UP001177120">
    <property type="component" value="Unassembled WGS sequence"/>
</dbReference>
<evidence type="ECO:0000256" key="1">
    <source>
        <dbReference type="SAM" id="Phobius"/>
    </source>
</evidence>
<gene>
    <name evidence="2" type="ORF">JQC72_10960</name>
</gene>